<evidence type="ECO:0000313" key="2">
    <source>
        <dbReference type="EMBL" id="KAF1995013.1"/>
    </source>
</evidence>
<accession>A0A6A5VZQ8</accession>
<evidence type="ECO:0000313" key="3">
    <source>
        <dbReference type="Proteomes" id="UP000799779"/>
    </source>
</evidence>
<reference evidence="2" key="1">
    <citation type="journal article" date="2020" name="Stud. Mycol.">
        <title>101 Dothideomycetes genomes: a test case for predicting lifestyles and emergence of pathogens.</title>
        <authorList>
            <person name="Haridas S."/>
            <person name="Albert R."/>
            <person name="Binder M."/>
            <person name="Bloem J."/>
            <person name="Labutti K."/>
            <person name="Salamov A."/>
            <person name="Andreopoulos B."/>
            <person name="Baker S."/>
            <person name="Barry K."/>
            <person name="Bills G."/>
            <person name="Bluhm B."/>
            <person name="Cannon C."/>
            <person name="Castanera R."/>
            <person name="Culley D."/>
            <person name="Daum C."/>
            <person name="Ezra D."/>
            <person name="Gonzalez J."/>
            <person name="Henrissat B."/>
            <person name="Kuo A."/>
            <person name="Liang C."/>
            <person name="Lipzen A."/>
            <person name="Lutzoni F."/>
            <person name="Magnuson J."/>
            <person name="Mondo S."/>
            <person name="Nolan M."/>
            <person name="Ohm R."/>
            <person name="Pangilinan J."/>
            <person name="Park H.-J."/>
            <person name="Ramirez L."/>
            <person name="Alfaro M."/>
            <person name="Sun H."/>
            <person name="Tritt A."/>
            <person name="Yoshinaga Y."/>
            <person name="Zwiers L.-H."/>
            <person name="Turgeon B."/>
            <person name="Goodwin S."/>
            <person name="Spatafora J."/>
            <person name="Crous P."/>
            <person name="Grigoriev I."/>
        </authorList>
    </citation>
    <scope>NUCLEOTIDE SEQUENCE</scope>
    <source>
        <strain evidence="2">CBS 123094</strain>
    </source>
</reference>
<sequence length="346" mass="37447">MKHLLAWGTVSNLQLSPQETTTFSTFQLFTPPTASIWHTSSVGCLDVGGRLTATTANCAVITAGTNELGPYISTSSDPCRFLNNFFKSGGGVGGPLIFPEGLIDPSNTALEGWYVERLPSLEYPGRIFLNPGSEVERKGAVRREGTAVELKMKKKRQPQQEKTYPSFTSQKHKILTSPSLERRSTSSKRTTSWTGTLQVSTPPDDPTPSTLIGCIDTNGRLAIPSNCALMTIELYELGLLVRSTVGSCGYINNKLACADSVLDLLILLVGIFSGPKRIGERDTDMAITKGPGPNSVSNIVDLLYESGPTIGNSTNVYHETQESVQRRSGHVPRRLGTVFLGYIPCC</sequence>
<gene>
    <name evidence="2" type="ORF">P154DRAFT_612264</name>
</gene>
<feature type="compositionally biased region" description="Low complexity" evidence="1">
    <location>
        <begin position="187"/>
        <end position="208"/>
    </location>
</feature>
<name>A0A6A5VZQ8_9PLEO</name>
<dbReference type="AlphaFoldDB" id="A0A6A5VZQ8"/>
<keyword evidence="3" id="KW-1185">Reference proteome</keyword>
<feature type="compositionally biased region" description="Polar residues" evidence="1">
    <location>
        <begin position="160"/>
        <end position="169"/>
    </location>
</feature>
<feature type="region of interest" description="Disordered" evidence="1">
    <location>
        <begin position="149"/>
        <end position="208"/>
    </location>
</feature>
<proteinExistence type="predicted"/>
<organism evidence="2 3">
    <name type="scientific">Amniculicola lignicola CBS 123094</name>
    <dbReference type="NCBI Taxonomy" id="1392246"/>
    <lineage>
        <taxon>Eukaryota</taxon>
        <taxon>Fungi</taxon>
        <taxon>Dikarya</taxon>
        <taxon>Ascomycota</taxon>
        <taxon>Pezizomycotina</taxon>
        <taxon>Dothideomycetes</taxon>
        <taxon>Pleosporomycetidae</taxon>
        <taxon>Pleosporales</taxon>
        <taxon>Amniculicolaceae</taxon>
        <taxon>Amniculicola</taxon>
    </lineage>
</organism>
<protein>
    <submittedName>
        <fullName evidence="2">Uncharacterized protein</fullName>
    </submittedName>
</protein>
<dbReference type="EMBL" id="ML977647">
    <property type="protein sequence ID" value="KAF1995013.1"/>
    <property type="molecule type" value="Genomic_DNA"/>
</dbReference>
<evidence type="ECO:0000256" key="1">
    <source>
        <dbReference type="SAM" id="MobiDB-lite"/>
    </source>
</evidence>
<dbReference type="Proteomes" id="UP000799779">
    <property type="component" value="Unassembled WGS sequence"/>
</dbReference>